<organism evidence="1 2">
    <name type="scientific">Solanum tuberosum</name>
    <name type="common">Potato</name>
    <dbReference type="NCBI Taxonomy" id="4113"/>
    <lineage>
        <taxon>Eukaryota</taxon>
        <taxon>Viridiplantae</taxon>
        <taxon>Streptophyta</taxon>
        <taxon>Embryophyta</taxon>
        <taxon>Tracheophyta</taxon>
        <taxon>Spermatophyta</taxon>
        <taxon>Magnoliopsida</taxon>
        <taxon>eudicotyledons</taxon>
        <taxon>Gunneridae</taxon>
        <taxon>Pentapetalae</taxon>
        <taxon>asterids</taxon>
        <taxon>lamiids</taxon>
        <taxon>Solanales</taxon>
        <taxon>Solanaceae</taxon>
        <taxon>Solanoideae</taxon>
        <taxon>Solaneae</taxon>
        <taxon>Solanum</taxon>
    </lineage>
</organism>
<protein>
    <submittedName>
        <fullName evidence="1">Uncharacterized protein</fullName>
    </submittedName>
</protein>
<sequence length="81" mass="9160">MALCALKIFFRNSSFQPRVDRKPSLNPHKGSCKQTLLADCLNLLGCDETERRQTTDQVHLSHSPSILAISMQKTLNCFKLL</sequence>
<dbReference type="Gramene" id="PGSC0003DMT400027603">
    <property type="protein sequence ID" value="PGSC0003DMT400027603"/>
    <property type="gene ID" value="PGSC0003DMG400010642"/>
</dbReference>
<dbReference type="HOGENOM" id="CLU_2578554_0_0_1"/>
<name>M1APX0_SOLTU</name>
<dbReference type="EnsemblPlants" id="PGSC0003DMT400027603">
    <property type="protein sequence ID" value="PGSC0003DMT400027603"/>
    <property type="gene ID" value="PGSC0003DMG400010642"/>
</dbReference>
<reference evidence="1" key="2">
    <citation type="submission" date="2015-06" db="UniProtKB">
        <authorList>
            <consortium name="EnsemblPlants"/>
        </authorList>
    </citation>
    <scope>IDENTIFICATION</scope>
    <source>
        <strain evidence="1">DM1-3 516 R44</strain>
    </source>
</reference>
<dbReference type="InParanoid" id="M1APX0"/>
<dbReference type="Proteomes" id="UP000011115">
    <property type="component" value="Unassembled WGS sequence"/>
</dbReference>
<keyword evidence="2" id="KW-1185">Reference proteome</keyword>
<dbReference type="AlphaFoldDB" id="M1APX0"/>
<reference evidence="2" key="1">
    <citation type="journal article" date="2011" name="Nature">
        <title>Genome sequence and analysis of the tuber crop potato.</title>
        <authorList>
            <consortium name="The Potato Genome Sequencing Consortium"/>
        </authorList>
    </citation>
    <scope>NUCLEOTIDE SEQUENCE [LARGE SCALE GENOMIC DNA]</scope>
    <source>
        <strain evidence="2">cv. DM1-3 516 R44</strain>
    </source>
</reference>
<proteinExistence type="predicted"/>
<evidence type="ECO:0000313" key="2">
    <source>
        <dbReference type="Proteomes" id="UP000011115"/>
    </source>
</evidence>
<accession>M1APX0</accession>
<dbReference type="PaxDb" id="4113-PGSC0003DMT400027603"/>
<evidence type="ECO:0000313" key="1">
    <source>
        <dbReference type="EnsemblPlants" id="PGSC0003DMT400027603"/>
    </source>
</evidence>